<comment type="caution">
    <text evidence="1">The sequence shown here is derived from an EMBL/GenBank/DDBJ whole genome shotgun (WGS) entry which is preliminary data.</text>
</comment>
<gene>
    <name evidence="1" type="ORF">BB560_002890</name>
</gene>
<dbReference type="Proteomes" id="UP000245609">
    <property type="component" value="Unassembled WGS sequence"/>
</dbReference>
<dbReference type="EMBL" id="MBFS01000369">
    <property type="protein sequence ID" value="PVV02653.1"/>
    <property type="molecule type" value="Genomic_DNA"/>
</dbReference>
<organism evidence="1 2">
    <name type="scientific">Smittium megazygosporum</name>
    <dbReference type="NCBI Taxonomy" id="133381"/>
    <lineage>
        <taxon>Eukaryota</taxon>
        <taxon>Fungi</taxon>
        <taxon>Fungi incertae sedis</taxon>
        <taxon>Zoopagomycota</taxon>
        <taxon>Kickxellomycotina</taxon>
        <taxon>Harpellomycetes</taxon>
        <taxon>Harpellales</taxon>
        <taxon>Legeriomycetaceae</taxon>
        <taxon>Smittium</taxon>
    </lineage>
</organism>
<evidence type="ECO:0000313" key="2">
    <source>
        <dbReference type="Proteomes" id="UP000245609"/>
    </source>
</evidence>
<name>A0A2T9ZDH7_9FUNG</name>
<accession>A0A2T9ZDH7</accession>
<evidence type="ECO:0000313" key="1">
    <source>
        <dbReference type="EMBL" id="PVV02653.1"/>
    </source>
</evidence>
<keyword evidence="2" id="KW-1185">Reference proteome</keyword>
<dbReference type="AlphaFoldDB" id="A0A2T9ZDH7"/>
<reference evidence="1 2" key="1">
    <citation type="journal article" date="2018" name="MBio">
        <title>Comparative Genomics Reveals the Core Gene Toolbox for the Fungus-Insect Symbiosis.</title>
        <authorList>
            <person name="Wang Y."/>
            <person name="Stata M."/>
            <person name="Wang W."/>
            <person name="Stajich J.E."/>
            <person name="White M.M."/>
            <person name="Moncalvo J.M."/>
        </authorList>
    </citation>
    <scope>NUCLEOTIDE SEQUENCE [LARGE SCALE GENOMIC DNA]</scope>
    <source>
        <strain evidence="1 2">SC-DP-2</strain>
    </source>
</reference>
<sequence>MNANTSTGQIQDLKELEDSVKSAEQKWLLHSLFVEKIRKITLLLKKIINSFDKPDSWEKIEFTAPNGMEYERGSAIFSGSKLRNLELEIRNSLSRVNEHVNISFAPDKVYTFNQFDNLILMVKGIVNQIENVSHFPTPIYAIRFIEILRVKLKDIAVLFFESESSDLRPITEIQPSFFSAELKKYRVVDMSLLGDSLFVNIFNIQSNANQIINGIFGALASSTSGNTILYNNQICQVRYETNFVAKLGILQETIALIESATFICETMLSQIMYLI</sequence>
<proteinExistence type="predicted"/>
<protein>
    <submittedName>
        <fullName evidence="1">Uncharacterized protein</fullName>
    </submittedName>
</protein>